<name>A0A7N0RI84_KALFE</name>
<keyword evidence="2" id="KW-1185">Reference proteome</keyword>
<accession>A0A7N0RI84</accession>
<evidence type="ECO:0000313" key="1">
    <source>
        <dbReference type="EnsemblPlants" id="Kaladp0011s0847.1.v1.1"/>
    </source>
</evidence>
<sequence>MRGSKRPNPPSRGRAFSKFQFRLQFHSPIFLSTAQFIMYWLAQCGQFAEALCWAFWECSLINKSRRAQLPLPLVQARHLRTRSNISSRGNRSRIL</sequence>
<reference evidence="1" key="1">
    <citation type="submission" date="2021-01" db="UniProtKB">
        <authorList>
            <consortium name="EnsemblPlants"/>
        </authorList>
    </citation>
    <scope>IDENTIFICATION</scope>
</reference>
<dbReference type="AlphaFoldDB" id="A0A7N0RI84"/>
<proteinExistence type="predicted"/>
<protein>
    <submittedName>
        <fullName evidence="1">Uncharacterized protein</fullName>
    </submittedName>
</protein>
<dbReference type="Proteomes" id="UP000594263">
    <property type="component" value="Unplaced"/>
</dbReference>
<dbReference type="Gramene" id="Kaladp0011s0847.1.v1.1">
    <property type="protein sequence ID" value="Kaladp0011s0847.1.v1.1"/>
    <property type="gene ID" value="Kaladp0011s0847.v1.1"/>
</dbReference>
<evidence type="ECO:0000313" key="2">
    <source>
        <dbReference type="Proteomes" id="UP000594263"/>
    </source>
</evidence>
<dbReference type="EnsemblPlants" id="Kaladp0011s0847.1.v1.1">
    <property type="protein sequence ID" value="Kaladp0011s0847.1.v1.1"/>
    <property type="gene ID" value="Kaladp0011s0847.v1.1"/>
</dbReference>
<organism evidence="1 2">
    <name type="scientific">Kalanchoe fedtschenkoi</name>
    <name type="common">Lavender scallops</name>
    <name type="synonym">South American air plant</name>
    <dbReference type="NCBI Taxonomy" id="63787"/>
    <lineage>
        <taxon>Eukaryota</taxon>
        <taxon>Viridiplantae</taxon>
        <taxon>Streptophyta</taxon>
        <taxon>Embryophyta</taxon>
        <taxon>Tracheophyta</taxon>
        <taxon>Spermatophyta</taxon>
        <taxon>Magnoliopsida</taxon>
        <taxon>eudicotyledons</taxon>
        <taxon>Gunneridae</taxon>
        <taxon>Pentapetalae</taxon>
        <taxon>Saxifragales</taxon>
        <taxon>Crassulaceae</taxon>
        <taxon>Kalanchoe</taxon>
    </lineage>
</organism>